<proteinExistence type="predicted"/>
<reference evidence="3" key="1">
    <citation type="submission" date="2023-06" db="EMBL/GenBank/DDBJ databases">
        <title>Genome-scale phylogeny and comparative genomics of the fungal order Sordariales.</title>
        <authorList>
            <consortium name="Lawrence Berkeley National Laboratory"/>
            <person name="Hensen N."/>
            <person name="Bonometti L."/>
            <person name="Westerberg I."/>
            <person name="Brannstrom I.O."/>
            <person name="Guillou S."/>
            <person name="Cros-Aarteil S."/>
            <person name="Calhoun S."/>
            <person name="Haridas S."/>
            <person name="Kuo A."/>
            <person name="Mondo S."/>
            <person name="Pangilinan J."/>
            <person name="Riley R."/>
            <person name="Labutti K."/>
            <person name="Andreopoulos B."/>
            <person name="Lipzen A."/>
            <person name="Chen C."/>
            <person name="Yanf M."/>
            <person name="Daum C."/>
            <person name="Ng V."/>
            <person name="Clum A."/>
            <person name="Steindorff A."/>
            <person name="Ohm R."/>
            <person name="Martin F."/>
            <person name="Silar P."/>
            <person name="Natvig D."/>
            <person name="Lalanne C."/>
            <person name="Gautier V."/>
            <person name="Ament-Velasquez S.L."/>
            <person name="Kruys A."/>
            <person name="Hutchinson M.I."/>
            <person name="Powell A.J."/>
            <person name="Barry K."/>
            <person name="Miller A.N."/>
            <person name="Grigoriev I.V."/>
            <person name="Debuchy R."/>
            <person name="Gladieux P."/>
            <person name="Thoren M.H."/>
            <person name="Johannesson H."/>
        </authorList>
    </citation>
    <scope>NUCLEOTIDE SEQUENCE</scope>
    <source>
        <strain evidence="3">CBS 307.81</strain>
    </source>
</reference>
<feature type="compositionally biased region" description="Low complexity" evidence="1">
    <location>
        <begin position="223"/>
        <end position="244"/>
    </location>
</feature>
<organism evidence="3 4">
    <name type="scientific">Cercophora samala</name>
    <dbReference type="NCBI Taxonomy" id="330535"/>
    <lineage>
        <taxon>Eukaryota</taxon>
        <taxon>Fungi</taxon>
        <taxon>Dikarya</taxon>
        <taxon>Ascomycota</taxon>
        <taxon>Pezizomycotina</taxon>
        <taxon>Sordariomycetes</taxon>
        <taxon>Sordariomycetidae</taxon>
        <taxon>Sordariales</taxon>
        <taxon>Lasiosphaeriaceae</taxon>
        <taxon>Cercophora</taxon>
    </lineage>
</organism>
<evidence type="ECO:0000313" key="3">
    <source>
        <dbReference type="EMBL" id="KAK0654345.1"/>
    </source>
</evidence>
<protein>
    <submittedName>
        <fullName evidence="3">Uncharacterized protein</fullName>
    </submittedName>
</protein>
<evidence type="ECO:0000256" key="1">
    <source>
        <dbReference type="SAM" id="MobiDB-lite"/>
    </source>
</evidence>
<keyword evidence="4" id="KW-1185">Reference proteome</keyword>
<sequence length="254" mass="28257">MSKQYVIGDSSPFLKRVLIPFWIIRILIMLFEIGVYGLLVAGLGVFKDDARRIIDEYNTHLTYEAILATSIIIMLITLVCLIFDLVSIIKRARRTLGPKFFLFTNIFQTLFYVVGFILSMIGARPSALYAVINVIVLLSFLGLLIYASIVFHQYRKGSLGDGSGGNRGTYVATENPAAVPFNQTAAVDTAYAPQTTGYTQDYPQEYQKPAFYDQQAANQAGYAGQGYEPYSGQPQQVSIQPPQQGYEMQGRQAV</sequence>
<dbReference type="AlphaFoldDB" id="A0AA39YNJ7"/>
<dbReference type="EMBL" id="JAULSY010000220">
    <property type="protein sequence ID" value="KAK0654345.1"/>
    <property type="molecule type" value="Genomic_DNA"/>
</dbReference>
<keyword evidence="2" id="KW-0472">Membrane</keyword>
<feature type="transmembrane region" description="Helical" evidence="2">
    <location>
        <begin position="66"/>
        <end position="88"/>
    </location>
</feature>
<feature type="transmembrane region" description="Helical" evidence="2">
    <location>
        <begin position="100"/>
        <end position="121"/>
    </location>
</feature>
<name>A0AA39YNJ7_9PEZI</name>
<accession>A0AA39YNJ7</accession>
<keyword evidence="2" id="KW-1133">Transmembrane helix</keyword>
<evidence type="ECO:0000256" key="2">
    <source>
        <dbReference type="SAM" id="Phobius"/>
    </source>
</evidence>
<comment type="caution">
    <text evidence="3">The sequence shown here is derived from an EMBL/GenBank/DDBJ whole genome shotgun (WGS) entry which is preliminary data.</text>
</comment>
<dbReference type="Proteomes" id="UP001174997">
    <property type="component" value="Unassembled WGS sequence"/>
</dbReference>
<feature type="transmembrane region" description="Helical" evidence="2">
    <location>
        <begin position="21"/>
        <end position="46"/>
    </location>
</feature>
<feature type="region of interest" description="Disordered" evidence="1">
    <location>
        <begin position="223"/>
        <end position="254"/>
    </location>
</feature>
<evidence type="ECO:0000313" key="4">
    <source>
        <dbReference type="Proteomes" id="UP001174997"/>
    </source>
</evidence>
<gene>
    <name evidence="3" type="ORF">QBC41DRAFT_351500</name>
</gene>
<keyword evidence="2" id="KW-0812">Transmembrane</keyword>
<feature type="transmembrane region" description="Helical" evidence="2">
    <location>
        <begin position="127"/>
        <end position="151"/>
    </location>
</feature>